<dbReference type="AlphaFoldDB" id="A0A7Y9FKE8"/>
<organism evidence="1 2">
    <name type="scientific">Sphingomonas melonis</name>
    <dbReference type="NCBI Taxonomy" id="152682"/>
    <lineage>
        <taxon>Bacteria</taxon>
        <taxon>Pseudomonadati</taxon>
        <taxon>Pseudomonadota</taxon>
        <taxon>Alphaproteobacteria</taxon>
        <taxon>Sphingomonadales</taxon>
        <taxon>Sphingomonadaceae</taxon>
        <taxon>Sphingomonas</taxon>
    </lineage>
</organism>
<reference evidence="1 2" key="1">
    <citation type="submission" date="2020-07" db="EMBL/GenBank/DDBJ databases">
        <authorList>
            <person name="Partida-Martinez L."/>
            <person name="Huntemann M."/>
            <person name="Clum A."/>
            <person name="Wang J."/>
            <person name="Palaniappan K."/>
            <person name="Ritter S."/>
            <person name="Chen I.-M."/>
            <person name="Stamatis D."/>
            <person name="Reddy T."/>
            <person name="O'Malley R."/>
            <person name="Daum C."/>
            <person name="Shapiro N."/>
            <person name="Ivanova N."/>
            <person name="Kyrpides N."/>
            <person name="Woyke T."/>
        </authorList>
    </citation>
    <scope>NUCLEOTIDE SEQUENCE [LARGE SCALE GENOMIC DNA]</scope>
    <source>
        <strain evidence="1 2">AS2.3</strain>
    </source>
</reference>
<evidence type="ECO:0000313" key="1">
    <source>
        <dbReference type="EMBL" id="NYD88753.1"/>
    </source>
</evidence>
<evidence type="ECO:0000313" key="2">
    <source>
        <dbReference type="Proteomes" id="UP000517753"/>
    </source>
</evidence>
<reference evidence="1 2" key="2">
    <citation type="submission" date="2020-08" db="EMBL/GenBank/DDBJ databases">
        <title>The Agave Microbiome: Exploring the role of microbial communities in plant adaptations to desert environments.</title>
        <authorList>
            <person name="Partida-Martinez L.P."/>
        </authorList>
    </citation>
    <scope>NUCLEOTIDE SEQUENCE [LARGE SCALE GENOMIC DNA]</scope>
    <source>
        <strain evidence="1 2">AS2.3</strain>
    </source>
</reference>
<dbReference type="RefSeq" id="WP_179507312.1">
    <property type="nucleotide sequence ID" value="NZ_JACCBY010000001.1"/>
</dbReference>
<dbReference type="EMBL" id="JACCBY010000001">
    <property type="protein sequence ID" value="NYD88753.1"/>
    <property type="molecule type" value="Genomic_DNA"/>
</dbReference>
<proteinExistence type="predicted"/>
<accession>A0A7Y9FKE8</accession>
<keyword evidence="2" id="KW-1185">Reference proteome</keyword>
<gene>
    <name evidence="1" type="ORF">HD841_000522</name>
</gene>
<dbReference type="Proteomes" id="UP000517753">
    <property type="component" value="Unassembled WGS sequence"/>
</dbReference>
<protein>
    <submittedName>
        <fullName evidence="1">Uncharacterized protein</fullName>
    </submittedName>
</protein>
<comment type="caution">
    <text evidence="1">The sequence shown here is derived from an EMBL/GenBank/DDBJ whole genome shotgun (WGS) entry which is preliminary data.</text>
</comment>
<name>A0A7Y9FKE8_9SPHN</name>
<sequence length="189" mass="19091">MPNANAPFGLKPVRSASSAPFNDGADPFALLAADNTAAYIGDPIVLSGSADTDGTPSATIATAGAGNRITGAIVGFQPSPSLVANGYRVGGQAMHAFVEHDPDLLFEVQANGAVAATDIGSNANLIAGPPVMNRSGWQLDTASMTTTATLQVRIMGLARRPDNDFGANAVVLVRINQTTETPAAGSTGV</sequence>